<keyword evidence="12" id="KW-1185">Reference proteome</keyword>
<evidence type="ECO:0000256" key="2">
    <source>
        <dbReference type="ARBA" id="ARBA00009010"/>
    </source>
</evidence>
<dbReference type="InterPro" id="IPR014371">
    <property type="entry name" value="Oat_ACAT_DAG_ARE"/>
</dbReference>
<dbReference type="PANTHER" id="PTHR10408">
    <property type="entry name" value="STEROL O-ACYLTRANSFERASE"/>
    <property type="match status" value="1"/>
</dbReference>
<keyword evidence="8" id="KW-0012">Acyltransferase</keyword>
<dbReference type="Proteomes" id="UP000801492">
    <property type="component" value="Unassembled WGS sequence"/>
</dbReference>
<keyword evidence="7 10" id="KW-0472">Membrane</keyword>
<comment type="subcellular location">
    <subcellularLocation>
        <location evidence="1">Endoplasmic reticulum membrane</location>
        <topology evidence="1">Multi-pass membrane protein</topology>
    </subcellularLocation>
</comment>
<protein>
    <recommendedName>
        <fullName evidence="13">Sterol O-acyltransferase</fullName>
    </recommendedName>
</protein>
<dbReference type="AlphaFoldDB" id="A0A8K0GM41"/>
<dbReference type="Pfam" id="PF03062">
    <property type="entry name" value="MBOAT"/>
    <property type="match status" value="1"/>
</dbReference>
<organism evidence="11 12">
    <name type="scientific">Ignelater luminosus</name>
    <name type="common">Cucubano</name>
    <name type="synonym">Pyrophorus luminosus</name>
    <dbReference type="NCBI Taxonomy" id="2038154"/>
    <lineage>
        <taxon>Eukaryota</taxon>
        <taxon>Metazoa</taxon>
        <taxon>Ecdysozoa</taxon>
        <taxon>Arthropoda</taxon>
        <taxon>Hexapoda</taxon>
        <taxon>Insecta</taxon>
        <taxon>Pterygota</taxon>
        <taxon>Neoptera</taxon>
        <taxon>Endopterygota</taxon>
        <taxon>Coleoptera</taxon>
        <taxon>Polyphaga</taxon>
        <taxon>Elateriformia</taxon>
        <taxon>Elateroidea</taxon>
        <taxon>Elateridae</taxon>
        <taxon>Agrypninae</taxon>
        <taxon>Pyrophorini</taxon>
        <taxon>Ignelater</taxon>
    </lineage>
</organism>
<reference evidence="11" key="1">
    <citation type="submission" date="2019-08" db="EMBL/GenBank/DDBJ databases">
        <title>The genome of the North American firefly Photinus pyralis.</title>
        <authorList>
            <consortium name="Photinus pyralis genome working group"/>
            <person name="Fallon T.R."/>
            <person name="Sander Lower S.E."/>
            <person name="Weng J.-K."/>
        </authorList>
    </citation>
    <scope>NUCLEOTIDE SEQUENCE</scope>
    <source>
        <strain evidence="11">TRF0915ILg1</strain>
        <tissue evidence="11">Whole body</tissue>
    </source>
</reference>
<dbReference type="GO" id="GO:0008374">
    <property type="term" value="F:O-acyltransferase activity"/>
    <property type="evidence" value="ECO:0007669"/>
    <property type="project" value="InterPro"/>
</dbReference>
<feature type="transmembrane region" description="Helical" evidence="10">
    <location>
        <begin position="67"/>
        <end position="88"/>
    </location>
</feature>
<evidence type="ECO:0000256" key="3">
    <source>
        <dbReference type="ARBA" id="ARBA00022679"/>
    </source>
</evidence>
<evidence type="ECO:0000313" key="11">
    <source>
        <dbReference type="EMBL" id="KAF2905174.1"/>
    </source>
</evidence>
<dbReference type="EMBL" id="VTPC01000588">
    <property type="protein sequence ID" value="KAF2905174.1"/>
    <property type="molecule type" value="Genomic_DNA"/>
</dbReference>
<keyword evidence="6 10" id="KW-1133">Transmembrane helix</keyword>
<dbReference type="PANTHER" id="PTHR10408:SF8">
    <property type="entry name" value="O-ACYLTRANSFERASE"/>
    <property type="match status" value="1"/>
</dbReference>
<evidence type="ECO:0000256" key="9">
    <source>
        <dbReference type="PIRSR" id="PIRSR000439-1"/>
    </source>
</evidence>
<dbReference type="InterPro" id="IPR004299">
    <property type="entry name" value="MBOAT_fam"/>
</dbReference>
<comment type="caution">
    <text evidence="11">The sequence shown here is derived from an EMBL/GenBank/DDBJ whole genome shotgun (WGS) entry which is preliminary data.</text>
</comment>
<feature type="transmembrane region" description="Helical" evidence="10">
    <location>
        <begin position="209"/>
        <end position="235"/>
    </location>
</feature>
<evidence type="ECO:0000313" key="12">
    <source>
        <dbReference type="Proteomes" id="UP000801492"/>
    </source>
</evidence>
<name>A0A8K0GM41_IGNLU</name>
<gene>
    <name evidence="11" type="ORF">ILUMI_01001</name>
</gene>
<sequence>MVLLVETTRLLMKSHAFVRSNAPRILKYKSHSDQELHCPDFNKFLYFLFVPTLVYQDSYPRTKTIRWNYVTIWFLEFIGGIFWLAFIAERYFIFSFENYGIKPYIWQDILIITLENFATGMLLLLGVFYIVLHAWMNAFAEMLRFADRLFYKDWWTSSTYERYYRTWNVVVHDWLYTYVYKDFYEIVTPKNKVFSKIMAFLLSAIFHDYIFGFAFGFFLPVFMIAFFGFGVTLNFFKIKQYMIGNILLWYFAAIGMSINSTFYTIEYYSRINCPIENVTIESYFIPRFLSCNK</sequence>
<dbReference type="GO" id="GO:0005789">
    <property type="term" value="C:endoplasmic reticulum membrane"/>
    <property type="evidence" value="ECO:0007669"/>
    <property type="project" value="UniProtKB-SubCell"/>
</dbReference>
<comment type="similarity">
    <text evidence="2">Belongs to the membrane-bound acyltransferase family. Sterol o-acyltransferase subfamily.</text>
</comment>
<feature type="transmembrane region" description="Helical" evidence="10">
    <location>
        <begin position="109"/>
        <end position="132"/>
    </location>
</feature>
<feature type="active site" evidence="9">
    <location>
        <position position="207"/>
    </location>
</feature>
<evidence type="ECO:0000256" key="6">
    <source>
        <dbReference type="ARBA" id="ARBA00022989"/>
    </source>
</evidence>
<evidence type="ECO:0008006" key="13">
    <source>
        <dbReference type="Google" id="ProtNLM"/>
    </source>
</evidence>
<dbReference type="PIRSF" id="PIRSF000439">
    <property type="entry name" value="Oat_ACAT_DAG_ARE"/>
    <property type="match status" value="1"/>
</dbReference>
<evidence type="ECO:0000256" key="10">
    <source>
        <dbReference type="SAM" id="Phobius"/>
    </source>
</evidence>
<evidence type="ECO:0000256" key="7">
    <source>
        <dbReference type="ARBA" id="ARBA00023136"/>
    </source>
</evidence>
<dbReference type="OrthoDB" id="10039049at2759"/>
<evidence type="ECO:0000256" key="5">
    <source>
        <dbReference type="ARBA" id="ARBA00022824"/>
    </source>
</evidence>
<dbReference type="GO" id="GO:0008203">
    <property type="term" value="P:cholesterol metabolic process"/>
    <property type="evidence" value="ECO:0007669"/>
    <property type="project" value="TreeGrafter"/>
</dbReference>
<keyword evidence="4 10" id="KW-0812">Transmembrane</keyword>
<evidence type="ECO:0000256" key="1">
    <source>
        <dbReference type="ARBA" id="ARBA00004477"/>
    </source>
</evidence>
<evidence type="ECO:0000256" key="4">
    <source>
        <dbReference type="ARBA" id="ARBA00022692"/>
    </source>
</evidence>
<proteinExistence type="inferred from homology"/>
<feature type="transmembrane region" description="Helical" evidence="10">
    <location>
        <begin position="247"/>
        <end position="265"/>
    </location>
</feature>
<keyword evidence="5" id="KW-0256">Endoplasmic reticulum</keyword>
<accession>A0A8K0GM41</accession>
<evidence type="ECO:0000256" key="8">
    <source>
        <dbReference type="ARBA" id="ARBA00023315"/>
    </source>
</evidence>
<keyword evidence="3" id="KW-0808">Transferase</keyword>